<feature type="compositionally biased region" description="Basic and acidic residues" evidence="11">
    <location>
        <begin position="736"/>
        <end position="759"/>
    </location>
</feature>
<dbReference type="PROSITE" id="PS50994">
    <property type="entry name" value="INTEGRASE"/>
    <property type="match status" value="1"/>
</dbReference>
<evidence type="ECO:0000313" key="14">
    <source>
        <dbReference type="EMBL" id="GMF46763.1"/>
    </source>
</evidence>
<keyword evidence="8" id="KW-0808">Transferase</keyword>
<dbReference type="SMART" id="SM00298">
    <property type="entry name" value="CHROMO"/>
    <property type="match status" value="1"/>
</dbReference>
<dbReference type="FunFam" id="1.10.340.70:FF:000001">
    <property type="entry name" value="Retrovirus-related Pol polyprotein from transposon gypsy-like Protein"/>
    <property type="match status" value="1"/>
</dbReference>
<dbReference type="GO" id="GO:0003677">
    <property type="term" value="F:DNA binding"/>
    <property type="evidence" value="ECO:0007669"/>
    <property type="project" value="UniProtKB-KW"/>
</dbReference>
<keyword evidence="8" id="KW-0239">DNA-directed DNA polymerase</keyword>
<evidence type="ECO:0000256" key="9">
    <source>
        <dbReference type="ARBA" id="ARBA00023125"/>
    </source>
</evidence>
<dbReference type="SUPFAM" id="SSF53098">
    <property type="entry name" value="Ribonuclease H-like"/>
    <property type="match status" value="2"/>
</dbReference>
<dbReference type="GO" id="GO:0046872">
    <property type="term" value="F:metal ion binding"/>
    <property type="evidence" value="ECO:0007669"/>
    <property type="project" value="UniProtKB-KW"/>
</dbReference>
<dbReference type="PANTHER" id="PTHR37984">
    <property type="entry name" value="PROTEIN CBG26694"/>
    <property type="match status" value="1"/>
</dbReference>
<organism evidence="14 15">
    <name type="scientific">Phytophthora fragariaefolia</name>
    <dbReference type="NCBI Taxonomy" id="1490495"/>
    <lineage>
        <taxon>Eukaryota</taxon>
        <taxon>Sar</taxon>
        <taxon>Stramenopiles</taxon>
        <taxon>Oomycota</taxon>
        <taxon>Peronosporomycetes</taxon>
        <taxon>Peronosporales</taxon>
        <taxon>Peronosporaceae</taxon>
        <taxon>Phytophthora</taxon>
    </lineage>
</organism>
<dbReference type="InterPro" id="IPR056924">
    <property type="entry name" value="SH3_Tf2-1"/>
</dbReference>
<keyword evidence="9" id="KW-0238">DNA-binding</keyword>
<feature type="compositionally biased region" description="Basic residues" evidence="11">
    <location>
        <begin position="312"/>
        <end position="321"/>
    </location>
</feature>
<dbReference type="Gene3D" id="2.40.50.40">
    <property type="match status" value="1"/>
</dbReference>
<keyword evidence="10" id="KW-0233">DNA recombination</keyword>
<evidence type="ECO:0000256" key="2">
    <source>
        <dbReference type="ARBA" id="ARBA00022723"/>
    </source>
</evidence>
<keyword evidence="15" id="KW-1185">Reference proteome</keyword>
<dbReference type="AlphaFoldDB" id="A0A9W6XVJ6"/>
<keyword evidence="6" id="KW-0229">DNA integration</keyword>
<evidence type="ECO:0000256" key="8">
    <source>
        <dbReference type="ARBA" id="ARBA00022932"/>
    </source>
</evidence>
<dbReference type="Pfam" id="PF00385">
    <property type="entry name" value="Chromo"/>
    <property type="match status" value="1"/>
</dbReference>
<feature type="region of interest" description="Disordered" evidence="11">
    <location>
        <begin position="311"/>
        <end position="380"/>
    </location>
</feature>
<reference evidence="14" key="1">
    <citation type="submission" date="2023-04" db="EMBL/GenBank/DDBJ databases">
        <title>Phytophthora fragariaefolia NBRC 109709.</title>
        <authorList>
            <person name="Ichikawa N."/>
            <person name="Sato H."/>
            <person name="Tonouchi N."/>
        </authorList>
    </citation>
    <scope>NUCLEOTIDE SEQUENCE</scope>
    <source>
        <strain evidence="14">NBRC 109709</strain>
    </source>
</reference>
<dbReference type="InterPro" id="IPR041588">
    <property type="entry name" value="Integrase_H2C2"/>
</dbReference>
<dbReference type="GO" id="GO:0006310">
    <property type="term" value="P:DNA recombination"/>
    <property type="evidence" value="ECO:0007669"/>
    <property type="project" value="UniProtKB-KW"/>
</dbReference>
<evidence type="ECO:0000256" key="6">
    <source>
        <dbReference type="ARBA" id="ARBA00022908"/>
    </source>
</evidence>
<evidence type="ECO:0000259" key="12">
    <source>
        <dbReference type="PROSITE" id="PS50013"/>
    </source>
</evidence>
<proteinExistence type="predicted"/>
<dbReference type="CDD" id="cd00024">
    <property type="entry name" value="CD_CSD"/>
    <property type="match status" value="1"/>
</dbReference>
<evidence type="ECO:0000256" key="4">
    <source>
        <dbReference type="ARBA" id="ARBA00022801"/>
    </source>
</evidence>
<dbReference type="GO" id="GO:0006508">
    <property type="term" value="P:proteolysis"/>
    <property type="evidence" value="ECO:0007669"/>
    <property type="project" value="UniProtKB-KW"/>
</dbReference>
<evidence type="ECO:0000259" key="13">
    <source>
        <dbReference type="PROSITE" id="PS50994"/>
    </source>
</evidence>
<gene>
    <name evidence="14" type="ORF">Pfra01_001735000</name>
</gene>
<evidence type="ECO:0000256" key="3">
    <source>
        <dbReference type="ARBA" id="ARBA00022750"/>
    </source>
</evidence>
<feature type="compositionally biased region" description="Polar residues" evidence="11">
    <location>
        <begin position="357"/>
        <end position="374"/>
    </location>
</feature>
<dbReference type="InterPro" id="IPR036397">
    <property type="entry name" value="RNaseH_sf"/>
</dbReference>
<dbReference type="GO" id="GO:0003887">
    <property type="term" value="F:DNA-directed DNA polymerase activity"/>
    <property type="evidence" value="ECO:0007669"/>
    <property type="project" value="UniProtKB-KW"/>
</dbReference>
<dbReference type="InterPro" id="IPR001584">
    <property type="entry name" value="Integrase_cat-core"/>
</dbReference>
<dbReference type="OrthoDB" id="123355at2759"/>
<keyword evidence="1" id="KW-0645">Protease</keyword>
<evidence type="ECO:0000256" key="1">
    <source>
        <dbReference type="ARBA" id="ARBA00022670"/>
    </source>
</evidence>
<dbReference type="Gene3D" id="1.10.340.70">
    <property type="match status" value="1"/>
</dbReference>
<keyword evidence="8" id="KW-0548">Nucleotidyltransferase</keyword>
<dbReference type="InterPro" id="IPR023780">
    <property type="entry name" value="Chromo_domain"/>
</dbReference>
<dbReference type="Pfam" id="PF24626">
    <property type="entry name" value="SH3_Tf2-1"/>
    <property type="match status" value="1"/>
</dbReference>
<feature type="compositionally biased region" description="Polar residues" evidence="11">
    <location>
        <begin position="760"/>
        <end position="775"/>
    </location>
</feature>
<dbReference type="EMBL" id="BSXT01002032">
    <property type="protein sequence ID" value="GMF46763.1"/>
    <property type="molecule type" value="Genomic_DNA"/>
</dbReference>
<keyword evidence="4" id="KW-0378">Hydrolase</keyword>
<dbReference type="SUPFAM" id="SSF54160">
    <property type="entry name" value="Chromo domain-like"/>
    <property type="match status" value="1"/>
</dbReference>
<dbReference type="Pfam" id="PF13456">
    <property type="entry name" value="RVT_3"/>
    <property type="match status" value="1"/>
</dbReference>
<evidence type="ECO:0000313" key="15">
    <source>
        <dbReference type="Proteomes" id="UP001165121"/>
    </source>
</evidence>
<dbReference type="InterPro" id="IPR012337">
    <property type="entry name" value="RNaseH-like_sf"/>
</dbReference>
<sequence>MCYSQLAGRQLKVYTRFSTLDWIYKSKSLFDRASQFAVLLSPWHLAVQRVKEKDCAFTQLLHATVTNFVDLDEALAPVAPPKQGSPTTWLDPSLLYARIPISHDGFVVSFDGSANPPKFGGYGSCSWIVWRLPDWKIVIAASAYLETTTVNLAEYTGMYNGVLAALELGADNLIIVGDSRLAIQQSLGVIACLKESLMTMLNRHRELTARLRSVKYLHVVREYNAAADSLAGEALEAKVSKVVLSEERKKELSKLNRIQEVINESSAEEPTANQPESRNFVQMVNGSTSLPRKTFADFVHDEPVATSVMTRYQKKSRRKRVRFADVRPSGSNEDLAKYDRHPDNSSEEVQAPADNGTILTSPDNSNEESQTLPTIPNAEDIDPVAVQNERRRRIAKAQEAELKWVNLKAVLRGNSAKLGYKAARDAWKVMDQFVLSEDEVLYYEGTSRRKRNGEQAEIALLLVVPTTMIQEVLQNCHDSLEGDHQGVVRTYQRVKLDYFWIGLYADVEKHVRSCPDCSSSKGRPHLRGHSPGNILAELPFQLVSMDFVIPLPTTRRENSALLLFQCSFTGFVIAKAMSNTDALRVAQAFEECVYRRFGAPSLIRHDSNPRFMSEVFQAFAEMMQSKSRATLSYRPQANGQQERSVKTVIQSVRVYAEDPLQQDWDEIVERLVFAINTSMDTTRRETPFYLVHGWDAWPTLRAMTSSLRRGTAKQSDALAWRREVNRQQEIALEMAKEYQGTEKARRAKEHNDTLSRQERATITQTRPSGTPTEPQEQSEDSNDVTRSPDPLFEVGSRAWLHMERVKAGLTKKLAHRWHGPFRIKKKVEEYAYELELPDRSGYRFHPVVHVSRLKPVNEFQSRPAIRLAPDISEQTRLDFDEELLPEDSWEPDQLAGEYEVETILDDKTPLSTSTERPVREFLVKWVGYDEPMWEPASNLSCGGMLYDYLRRKRSEQRFQMVQVADED</sequence>
<dbReference type="GO" id="GO:0004523">
    <property type="term" value="F:RNA-DNA hybrid ribonuclease activity"/>
    <property type="evidence" value="ECO:0007669"/>
    <property type="project" value="InterPro"/>
</dbReference>
<name>A0A9W6XVJ6_9STRA</name>
<dbReference type="InterPro" id="IPR002156">
    <property type="entry name" value="RNaseH_domain"/>
</dbReference>
<dbReference type="PROSITE" id="PS50013">
    <property type="entry name" value="CHROMO_2"/>
    <property type="match status" value="1"/>
</dbReference>
<dbReference type="Gene3D" id="3.30.420.10">
    <property type="entry name" value="Ribonuclease H-like superfamily/Ribonuclease H"/>
    <property type="match status" value="2"/>
</dbReference>
<dbReference type="GO" id="GO:0004190">
    <property type="term" value="F:aspartic-type endopeptidase activity"/>
    <property type="evidence" value="ECO:0007669"/>
    <property type="project" value="UniProtKB-KW"/>
</dbReference>
<dbReference type="InterPro" id="IPR050951">
    <property type="entry name" value="Retrovirus_Pol_polyprotein"/>
</dbReference>
<evidence type="ECO:0000256" key="7">
    <source>
        <dbReference type="ARBA" id="ARBA00022918"/>
    </source>
</evidence>
<dbReference type="InterPro" id="IPR016197">
    <property type="entry name" value="Chromo-like_dom_sf"/>
</dbReference>
<dbReference type="PANTHER" id="PTHR37984:SF5">
    <property type="entry name" value="PROTEIN NYNRIN-LIKE"/>
    <property type="match status" value="1"/>
</dbReference>
<feature type="region of interest" description="Disordered" evidence="11">
    <location>
        <begin position="736"/>
        <end position="790"/>
    </location>
</feature>
<feature type="domain" description="Integrase catalytic" evidence="13">
    <location>
        <begin position="535"/>
        <end position="695"/>
    </location>
</feature>
<evidence type="ECO:0000256" key="10">
    <source>
        <dbReference type="ARBA" id="ARBA00023172"/>
    </source>
</evidence>
<keyword evidence="7" id="KW-0695">RNA-directed DNA polymerase</keyword>
<accession>A0A9W6XVJ6</accession>
<feature type="domain" description="Chromo" evidence="12">
    <location>
        <begin position="898"/>
        <end position="960"/>
    </location>
</feature>
<keyword evidence="2" id="KW-0479">Metal-binding</keyword>
<feature type="compositionally biased region" description="Basic and acidic residues" evidence="11">
    <location>
        <begin position="334"/>
        <end position="344"/>
    </location>
</feature>
<evidence type="ECO:0000256" key="5">
    <source>
        <dbReference type="ARBA" id="ARBA00022842"/>
    </source>
</evidence>
<dbReference type="InterPro" id="IPR000953">
    <property type="entry name" value="Chromo/chromo_shadow_dom"/>
</dbReference>
<keyword evidence="5" id="KW-0460">Magnesium</keyword>
<protein>
    <submittedName>
        <fullName evidence="14">Unnamed protein product</fullName>
    </submittedName>
</protein>
<keyword evidence="3" id="KW-0064">Aspartyl protease</keyword>
<dbReference type="Pfam" id="PF17921">
    <property type="entry name" value="Integrase_H2C2"/>
    <property type="match status" value="1"/>
</dbReference>
<dbReference type="GO" id="GO:0015074">
    <property type="term" value="P:DNA integration"/>
    <property type="evidence" value="ECO:0007669"/>
    <property type="project" value="UniProtKB-KW"/>
</dbReference>
<dbReference type="Proteomes" id="UP001165121">
    <property type="component" value="Unassembled WGS sequence"/>
</dbReference>
<comment type="caution">
    <text evidence="14">The sequence shown here is derived from an EMBL/GenBank/DDBJ whole genome shotgun (WGS) entry which is preliminary data.</text>
</comment>
<dbReference type="GO" id="GO:0003964">
    <property type="term" value="F:RNA-directed DNA polymerase activity"/>
    <property type="evidence" value="ECO:0007669"/>
    <property type="project" value="UniProtKB-KW"/>
</dbReference>
<evidence type="ECO:0000256" key="11">
    <source>
        <dbReference type="SAM" id="MobiDB-lite"/>
    </source>
</evidence>